<gene>
    <name evidence="4" type="ORF">O3M35_004135</name>
</gene>
<evidence type="ECO:0000256" key="1">
    <source>
        <dbReference type="ARBA" id="ARBA00023054"/>
    </source>
</evidence>
<keyword evidence="5" id="KW-1185">Reference proteome</keyword>
<organism evidence="4 5">
    <name type="scientific">Rhynocoris fuscipes</name>
    <dbReference type="NCBI Taxonomy" id="488301"/>
    <lineage>
        <taxon>Eukaryota</taxon>
        <taxon>Metazoa</taxon>
        <taxon>Ecdysozoa</taxon>
        <taxon>Arthropoda</taxon>
        <taxon>Hexapoda</taxon>
        <taxon>Insecta</taxon>
        <taxon>Pterygota</taxon>
        <taxon>Neoptera</taxon>
        <taxon>Paraneoptera</taxon>
        <taxon>Hemiptera</taxon>
        <taxon>Heteroptera</taxon>
        <taxon>Panheteroptera</taxon>
        <taxon>Cimicomorpha</taxon>
        <taxon>Reduviidae</taxon>
        <taxon>Harpactorinae</taxon>
        <taxon>Harpactorini</taxon>
        <taxon>Rhynocoris</taxon>
    </lineage>
</organism>
<reference evidence="4 5" key="1">
    <citation type="submission" date="2022-12" db="EMBL/GenBank/DDBJ databases">
        <title>Chromosome-level genome assembly of true bugs.</title>
        <authorList>
            <person name="Ma L."/>
            <person name="Li H."/>
        </authorList>
    </citation>
    <scope>NUCLEOTIDE SEQUENCE [LARGE SCALE GENOMIC DNA]</scope>
    <source>
        <strain evidence="4">Lab_2022b</strain>
    </source>
</reference>
<feature type="coiled-coil region" evidence="2">
    <location>
        <begin position="262"/>
        <end position="289"/>
    </location>
</feature>
<dbReference type="AlphaFoldDB" id="A0AAW1CJ23"/>
<dbReference type="InterPro" id="IPR049258">
    <property type="entry name" value="ODAD1_CC"/>
</dbReference>
<protein>
    <recommendedName>
        <fullName evidence="3">ODAD1 central coiled coil region domain-containing protein</fullName>
    </recommendedName>
</protein>
<dbReference type="InterPro" id="IPR051876">
    <property type="entry name" value="ODA-DC/CCD"/>
</dbReference>
<comment type="caution">
    <text evidence="4">The sequence shown here is derived from an EMBL/GenBank/DDBJ whole genome shotgun (WGS) entry which is preliminary data.</text>
</comment>
<name>A0AAW1CJ23_9HEMI</name>
<dbReference type="Pfam" id="PF21773">
    <property type="entry name" value="ODAD1_CC"/>
    <property type="match status" value="1"/>
</dbReference>
<accession>A0AAW1CJ23</accession>
<dbReference type="EMBL" id="JAPXFL010000014">
    <property type="protein sequence ID" value="KAK9497425.1"/>
    <property type="molecule type" value="Genomic_DNA"/>
</dbReference>
<evidence type="ECO:0000313" key="5">
    <source>
        <dbReference type="Proteomes" id="UP001461498"/>
    </source>
</evidence>
<evidence type="ECO:0000256" key="2">
    <source>
        <dbReference type="SAM" id="Coils"/>
    </source>
</evidence>
<dbReference type="Proteomes" id="UP001461498">
    <property type="component" value="Unassembled WGS sequence"/>
</dbReference>
<feature type="domain" description="ODAD1 central coiled coil region" evidence="3">
    <location>
        <begin position="133"/>
        <end position="408"/>
    </location>
</feature>
<keyword evidence="1 2" id="KW-0175">Coiled coil</keyword>
<evidence type="ECO:0000313" key="4">
    <source>
        <dbReference type="EMBL" id="KAK9497425.1"/>
    </source>
</evidence>
<sequence length="477" mass="56924">MSSKKIKRNLTKKLDEDEPTTKGVKMTLIRLSKEFKAIEGSRLAITKIMRRQLAKQWSQLIQLRNEYKKISAAFNERKQLQNDKNYIKEVNHIIGLIKRQMELKEEEISKKQSILTLKEKLEQASKNFEQLQIRYNKIFLDKTTIELNKVVVVNSKLRQEVCYELRERAQFKRLYDYLLNEIVATTEIILDGTEDAALSLELRKEGMERNRFYGLCLKKRTLKHIAELRELRCEKNLIFRSSKFHNTKTKQRRQRLHVHDIAVAELNEIQQLQNTAKKYENLYNDILKNFGKNTMTIDEICEEFRSREDENFAIFSYINEVNHEGENINETIKILMKRMVLEIELKEEIVEKGNDYLDEIEKEFKLIQLQRNRLIEMRNHINNYTKIMIEGFEKLYSLIRGNLTSFSKTLVTTSKLDYSNLHFLLPVIHKQVYKIKKRINDNIFENETKINFGDKDFKPLKLRKKVLLKEIGINHEN</sequence>
<proteinExistence type="predicted"/>
<dbReference type="PANTHER" id="PTHR21694:SF18">
    <property type="entry name" value="COILED-COIL DOMAIN-CONTAINING PROTEIN 63"/>
    <property type="match status" value="1"/>
</dbReference>
<evidence type="ECO:0000259" key="3">
    <source>
        <dbReference type="Pfam" id="PF21773"/>
    </source>
</evidence>
<dbReference type="PANTHER" id="PTHR21694">
    <property type="entry name" value="COILED-COIL DOMAIN-CONTAINING PROTEIN 63"/>
    <property type="match status" value="1"/>
</dbReference>